<dbReference type="AlphaFoldDB" id="A0A077M746"/>
<keyword evidence="2" id="KW-1133">Transmembrane helix</keyword>
<dbReference type="STRING" id="1194083.BN12_690008"/>
<feature type="transmembrane region" description="Helical" evidence="2">
    <location>
        <begin position="170"/>
        <end position="195"/>
    </location>
</feature>
<dbReference type="InterPro" id="IPR057169">
    <property type="entry name" value="DUF7847"/>
</dbReference>
<feature type="transmembrane region" description="Helical" evidence="2">
    <location>
        <begin position="216"/>
        <end position="249"/>
    </location>
</feature>
<feature type="transmembrane region" description="Helical" evidence="2">
    <location>
        <begin position="124"/>
        <end position="150"/>
    </location>
</feature>
<evidence type="ECO:0000259" key="3">
    <source>
        <dbReference type="Pfam" id="PF25231"/>
    </source>
</evidence>
<feature type="region of interest" description="Disordered" evidence="1">
    <location>
        <begin position="1"/>
        <end position="87"/>
    </location>
</feature>
<gene>
    <name evidence="4" type="ORF">BN12_690008</name>
</gene>
<sequence length="408" mass="41389">MSEEQPRWTAPTGAPQQDRDPNGADGSGPVGGGSAQPRPQDGRGRASEGHGAAYPGQGTAPGGGGLAHGGQGPVHGGQGPAYGGPTQPLYAEYRPGIVPIRPLTLGDMFSGATLAIRGNPAATLGLGLVTTLVVVAPATALGVILTRVLVDQARVDDATGQDALDGFGAFGSLLPSLAAQLAVLLMTAFTAHVIGQGVLGRKTSLQETWEATRSRLWTVVGSAALVFLMIVVALLVLVGVPVAVLVYGIVEDVRGTVALGVGLTILGALAAIAVLLFIGTRFAFASAVIVLEHLGVRRGLGRSWRLTSGGQFWRVLGIRILVALLVGIVSGILTVPIGMALGLAVGAAGLSAATYAVVTVVVQALSTVITGALTTPFSAGTDTLLYLDQRIRREALDVQLLASVHGGR</sequence>
<reference evidence="4 5" key="1">
    <citation type="journal article" date="2013" name="ISME J.">
        <title>A metabolic model for members of the genus Tetrasphaera involved in enhanced biological phosphorus removal.</title>
        <authorList>
            <person name="Kristiansen R."/>
            <person name="Nguyen H.T.T."/>
            <person name="Saunders A.M."/>
            <person name="Nielsen J.L."/>
            <person name="Wimmer R."/>
            <person name="Le V.Q."/>
            <person name="McIlroy S.J."/>
            <person name="Petrovski S."/>
            <person name="Seviour R.J."/>
            <person name="Calteau A."/>
            <person name="Nielsen K.L."/>
            <person name="Nielsen P.H."/>
        </authorList>
    </citation>
    <scope>NUCLEOTIDE SEQUENCE [LARGE SCALE GENOMIC DNA]</scope>
    <source>
        <strain evidence="4 5">T1-X7</strain>
    </source>
</reference>
<feature type="domain" description="DUF7847" evidence="3">
    <location>
        <begin position="106"/>
        <end position="371"/>
    </location>
</feature>
<proteinExistence type="predicted"/>
<dbReference type="EMBL" id="CAJB01000402">
    <property type="protein sequence ID" value="CCH79979.1"/>
    <property type="molecule type" value="Genomic_DNA"/>
</dbReference>
<dbReference type="RefSeq" id="WP_048551985.1">
    <property type="nucleotide sequence ID" value="NZ_HF570958.1"/>
</dbReference>
<dbReference type="Proteomes" id="UP000035721">
    <property type="component" value="Unassembled WGS sequence"/>
</dbReference>
<feature type="transmembrane region" description="Helical" evidence="2">
    <location>
        <begin position="312"/>
        <end position="333"/>
    </location>
</feature>
<feature type="transmembrane region" description="Helical" evidence="2">
    <location>
        <begin position="261"/>
        <end position="291"/>
    </location>
</feature>
<organism evidence="4 5">
    <name type="scientific">Nostocoides japonicum T1-X7</name>
    <dbReference type="NCBI Taxonomy" id="1194083"/>
    <lineage>
        <taxon>Bacteria</taxon>
        <taxon>Bacillati</taxon>
        <taxon>Actinomycetota</taxon>
        <taxon>Actinomycetes</taxon>
        <taxon>Micrococcales</taxon>
        <taxon>Intrasporangiaceae</taxon>
        <taxon>Nostocoides</taxon>
    </lineage>
</organism>
<evidence type="ECO:0000256" key="1">
    <source>
        <dbReference type="SAM" id="MobiDB-lite"/>
    </source>
</evidence>
<name>A0A077M746_9MICO</name>
<accession>A0A077M746</accession>
<comment type="caution">
    <text evidence="4">The sequence shown here is derived from an EMBL/GenBank/DDBJ whole genome shotgun (WGS) entry which is preliminary data.</text>
</comment>
<dbReference type="Pfam" id="PF25231">
    <property type="entry name" value="DUF7847"/>
    <property type="match status" value="1"/>
</dbReference>
<keyword evidence="2" id="KW-0812">Transmembrane</keyword>
<feature type="compositionally biased region" description="Gly residues" evidence="1">
    <location>
        <begin position="59"/>
        <end position="82"/>
    </location>
</feature>
<feature type="compositionally biased region" description="Gly residues" evidence="1">
    <location>
        <begin position="25"/>
        <end position="34"/>
    </location>
</feature>
<evidence type="ECO:0000313" key="5">
    <source>
        <dbReference type="Proteomes" id="UP000035721"/>
    </source>
</evidence>
<evidence type="ECO:0000313" key="4">
    <source>
        <dbReference type="EMBL" id="CCH79979.1"/>
    </source>
</evidence>
<dbReference type="OrthoDB" id="121140at2"/>
<evidence type="ECO:0000256" key="2">
    <source>
        <dbReference type="SAM" id="Phobius"/>
    </source>
</evidence>
<keyword evidence="2" id="KW-0472">Membrane</keyword>
<keyword evidence="5" id="KW-1185">Reference proteome</keyword>
<protein>
    <submittedName>
        <fullName evidence="4">Putative integral membrane protein (Modular protein)</fullName>
    </submittedName>
</protein>